<dbReference type="AlphaFoldDB" id="A0A224YC37"/>
<reference evidence="1" key="1">
    <citation type="journal article" date="2017" name="Parasit. Vectors">
        <title>Sialotranscriptomics of Rhipicephalus zambeziensis reveals intricate expression profiles of secretory proteins and suggests tight temporal transcriptional regulation during blood-feeding.</title>
        <authorList>
            <person name="de Castro M.H."/>
            <person name="de Klerk D."/>
            <person name="Pienaar R."/>
            <person name="Rees D.J.G."/>
            <person name="Mans B.J."/>
        </authorList>
    </citation>
    <scope>NUCLEOTIDE SEQUENCE</scope>
    <source>
        <tissue evidence="1">Salivary glands</tissue>
    </source>
</reference>
<evidence type="ECO:0000313" key="1">
    <source>
        <dbReference type="EMBL" id="MAA13249.1"/>
    </source>
</evidence>
<proteinExistence type="predicted"/>
<protein>
    <submittedName>
        <fullName evidence="1">Uncharacterized protein</fullName>
    </submittedName>
</protein>
<name>A0A224YC37_9ACAR</name>
<accession>A0A224YC37</accession>
<dbReference type="EMBL" id="GFPF01002103">
    <property type="protein sequence ID" value="MAA13249.1"/>
    <property type="molecule type" value="Transcribed_RNA"/>
</dbReference>
<organism evidence="1">
    <name type="scientific">Rhipicephalus zambeziensis</name>
    <dbReference type="NCBI Taxonomy" id="60191"/>
    <lineage>
        <taxon>Eukaryota</taxon>
        <taxon>Metazoa</taxon>
        <taxon>Ecdysozoa</taxon>
        <taxon>Arthropoda</taxon>
        <taxon>Chelicerata</taxon>
        <taxon>Arachnida</taxon>
        <taxon>Acari</taxon>
        <taxon>Parasitiformes</taxon>
        <taxon>Ixodida</taxon>
        <taxon>Ixodoidea</taxon>
        <taxon>Ixodidae</taxon>
        <taxon>Rhipicephalinae</taxon>
        <taxon>Rhipicephalus</taxon>
        <taxon>Rhipicephalus</taxon>
    </lineage>
</organism>
<sequence>MTFVWSACPLVPPLCASTFEEEMLRTSEVVFDYSIISPCHPSLCSFQHASQDAKRETVFKACYKFLLLHSFLTDSKNFCGDLIHRTQNFNTEVI</sequence>